<dbReference type="Gene3D" id="1.25.10.10">
    <property type="entry name" value="Leucine-rich Repeat Variant"/>
    <property type="match status" value="1"/>
</dbReference>
<organism evidence="5 6">
    <name type="scientific">Glossina pallidipes</name>
    <name type="common">Tsetse fly</name>
    <dbReference type="NCBI Taxonomy" id="7398"/>
    <lineage>
        <taxon>Eukaryota</taxon>
        <taxon>Metazoa</taxon>
        <taxon>Ecdysozoa</taxon>
        <taxon>Arthropoda</taxon>
        <taxon>Hexapoda</taxon>
        <taxon>Insecta</taxon>
        <taxon>Pterygota</taxon>
        <taxon>Neoptera</taxon>
        <taxon>Endopterygota</taxon>
        <taxon>Diptera</taxon>
        <taxon>Brachycera</taxon>
        <taxon>Muscomorpha</taxon>
        <taxon>Hippoboscoidea</taxon>
        <taxon>Glossinidae</taxon>
        <taxon>Glossina</taxon>
    </lineage>
</organism>
<evidence type="ECO:0000313" key="5">
    <source>
        <dbReference type="EnsemblMetazoa" id="GPAI004311-PA"/>
    </source>
</evidence>
<dbReference type="SUPFAM" id="SSF48371">
    <property type="entry name" value="ARM repeat"/>
    <property type="match status" value="2"/>
</dbReference>
<proteinExistence type="predicted"/>
<dbReference type="InterPro" id="IPR055444">
    <property type="entry name" value="ARM_ECM29"/>
</dbReference>
<dbReference type="InterPro" id="IPR011989">
    <property type="entry name" value="ARM-like"/>
</dbReference>
<dbReference type="GO" id="GO:0036503">
    <property type="term" value="P:ERAD pathway"/>
    <property type="evidence" value="ECO:0007669"/>
    <property type="project" value="TreeGrafter"/>
</dbReference>
<evidence type="ECO:0000313" key="6">
    <source>
        <dbReference type="Proteomes" id="UP000092445"/>
    </source>
</evidence>
<dbReference type="AlphaFoldDB" id="A0A1A9Z594"/>
<evidence type="ECO:0008006" key="7">
    <source>
        <dbReference type="Google" id="ProtNLM"/>
    </source>
</evidence>
<dbReference type="GO" id="GO:0005634">
    <property type="term" value="C:nucleus"/>
    <property type="evidence" value="ECO:0007669"/>
    <property type="project" value="TreeGrafter"/>
</dbReference>
<dbReference type="GO" id="GO:0005737">
    <property type="term" value="C:cytoplasm"/>
    <property type="evidence" value="ECO:0007669"/>
    <property type="project" value="TreeGrafter"/>
</dbReference>
<dbReference type="GO" id="GO:0060090">
    <property type="term" value="F:molecular adaptor activity"/>
    <property type="evidence" value="ECO:0007669"/>
    <property type="project" value="InterPro"/>
</dbReference>
<dbReference type="GO" id="GO:0043248">
    <property type="term" value="P:proteasome assembly"/>
    <property type="evidence" value="ECO:0007669"/>
    <property type="project" value="InterPro"/>
</dbReference>
<dbReference type="EnsemblMetazoa" id="GPAI004311-RA">
    <property type="protein sequence ID" value="GPAI004311-PA"/>
    <property type="gene ID" value="GPAI004311"/>
</dbReference>
<accession>A0A1A9Z594</accession>
<evidence type="ECO:0000259" key="3">
    <source>
        <dbReference type="Pfam" id="PF13001"/>
    </source>
</evidence>
<keyword evidence="6" id="KW-1185">Reference proteome</keyword>
<feature type="domain" description="ECM29 ARM-like repeats" evidence="4">
    <location>
        <begin position="616"/>
        <end position="745"/>
    </location>
</feature>
<name>A0A1A9Z594_GLOPL</name>
<dbReference type="Proteomes" id="UP000092445">
    <property type="component" value="Unassembled WGS sequence"/>
</dbReference>
<keyword evidence="1" id="KW-0677">Repeat</keyword>
<dbReference type="InterPro" id="IPR024372">
    <property type="entry name" value="Ecm29_N"/>
</dbReference>
<feature type="domain" description="Proteasome component Ecm29 N-terminal" evidence="3">
    <location>
        <begin position="11"/>
        <end position="497"/>
    </location>
</feature>
<evidence type="ECO:0000256" key="1">
    <source>
        <dbReference type="ARBA" id="ARBA00022737"/>
    </source>
</evidence>
<dbReference type="VEuPathDB" id="VectorBase:GPAI004311"/>
<reference evidence="6" key="1">
    <citation type="submission" date="2014-03" db="EMBL/GenBank/DDBJ databases">
        <authorList>
            <person name="Aksoy S."/>
            <person name="Warren W."/>
            <person name="Wilson R.K."/>
        </authorList>
    </citation>
    <scope>NUCLEOTIDE SEQUENCE [LARGE SCALE GENOMIC DNA]</scope>
    <source>
        <strain evidence="6">IAEA</strain>
    </source>
</reference>
<dbReference type="PANTHER" id="PTHR23346">
    <property type="entry name" value="TRANSLATIONAL ACTIVATOR GCN1-RELATED"/>
    <property type="match status" value="1"/>
</dbReference>
<dbReference type="STRING" id="7398.A0A1A9Z594"/>
<dbReference type="PANTHER" id="PTHR23346:SF19">
    <property type="entry name" value="PROTEASOME ADAPTER AND SCAFFOLD PROTEIN ECM29"/>
    <property type="match status" value="1"/>
</dbReference>
<dbReference type="Pfam" id="PF13001">
    <property type="entry name" value="ECM29_N"/>
    <property type="match status" value="1"/>
</dbReference>
<sequence>MSSPTQEIELLERVLLRLGCANTDEKLEACVGRFLTPVILKITSPHENVRNKVVEVLTHIKRRITSRPQIQIPVEALIDQYQANANTPFLQNFAIIFITTGYPRLTLEQRSSLAAKVVSCEEKLENYQDKLFMLVLVDLGDLILPDDPEERKNFLKLDNKPALKRNFLHLLQDVLLLPYGVTQDRDVPAGLSPYAFKRLMINKWKAEDLEKIKKGIVRFICAGIFTDKEIFILLIVASADTRFSVATPALAELSKVCTMIDFTDHIVTMPLYILFSGNNAAQLERKTTPCCARVGQKLLIYLIRCRGKAINAAKGIQVIFEGLFGENTNQKCKVLSLQFAEILIKEGPADIINKVSKVLLTGFNKLIDKESAEPTDVQSAAYSALAQLSRTCPNVINQDLKIVLAYFQHLTNSTPDLHSSIREALVAMAPAFVWKPDKNQIGKSKEDFQLTGQQHLLMAMLADNAESKLHIVQNVTSIFLTTCFPEYFAPARYLLLLIAGERNSLRENVTSYLYGVSRKDHINYNTLISADHYEEKNVDELKKTRNEEKIVILPSFQAVMRHVNDMAQKRLSKLVNCVVVQRTDLAYPLDTYEEILDYLRLCLWYSAGAVCAPGDVKYLNKLNRYIISNYEESDNNELYQYVQFVKRSESNLLCLHDLLNAAPELLASSLLYLLEPLNNSLKDVSEIMRIQVAQVVGILWAYGLDDREFDANVKECLEALPQRSLEHKHGWLLVLGHALSKKIGYLTTQPQTKNFAEWPIFVNAVKVMAKMLCENQWLLVLAAVKCFSMLGKCVKIPNVKVEITTPKEEEADEDEEMKECNTQTTSTKLIIFGVVFNLLRSTSVHFESFLKSLIRLVKEPNPHARQACSVWLLAVVKHCNYRSEILNKKQMLQSAFTELLSDDSEFVQDVASRGLSLVYNLSDASSQNELANSLLNQLIGGKRAVNQVAEDTELFAEDMLGKTPSGGNITTYKELCSLASDLNQPEMVYQFMQLANHNAAWTSKLGAAFGLKSLSDESKAKLKPYLGKIVPRLYRYKYDPTPKIQNSMISIWDSIVTDPKDVIEQYYWQILREILDNLTFNEWRVRIACCLAVRDLLKRPNGLRLRSEEKHTKYPSPNLRSCGRNYSE</sequence>
<feature type="region of interest" description="Disordered" evidence="2">
    <location>
        <begin position="1108"/>
        <end position="1128"/>
    </location>
</feature>
<dbReference type="Pfam" id="PF23702">
    <property type="entry name" value="ARM_ECM29"/>
    <property type="match status" value="1"/>
</dbReference>
<reference evidence="5" key="2">
    <citation type="submission" date="2020-05" db="UniProtKB">
        <authorList>
            <consortium name="EnsemblMetazoa"/>
        </authorList>
    </citation>
    <scope>IDENTIFICATION</scope>
    <source>
        <strain evidence="5">IAEA</strain>
    </source>
</reference>
<evidence type="ECO:0000259" key="4">
    <source>
        <dbReference type="Pfam" id="PF23702"/>
    </source>
</evidence>
<protein>
    <recommendedName>
        <fullName evidence="7">Proteasome-associated protein ECM29 homolog</fullName>
    </recommendedName>
</protein>
<dbReference type="InterPro" id="IPR016024">
    <property type="entry name" value="ARM-type_fold"/>
</dbReference>
<evidence type="ECO:0000256" key="2">
    <source>
        <dbReference type="SAM" id="MobiDB-lite"/>
    </source>
</evidence>